<dbReference type="GO" id="GO:0004062">
    <property type="term" value="F:aryl sulfotransferase activity"/>
    <property type="evidence" value="ECO:0007669"/>
    <property type="project" value="InterPro"/>
</dbReference>
<dbReference type="PANTHER" id="PTHR35340">
    <property type="entry name" value="PQQ ENZYME REPEAT PROTEIN-RELATED"/>
    <property type="match status" value="1"/>
</dbReference>
<dbReference type="EMBL" id="NFLC01000001">
    <property type="protein sequence ID" value="OUQ11914.1"/>
    <property type="molecule type" value="Genomic_DNA"/>
</dbReference>
<gene>
    <name evidence="2" type="ORF">B5E88_00875</name>
</gene>
<dbReference type="AlphaFoldDB" id="A0A1Y4R2W5"/>
<feature type="domain" description="Arylsulfotransferase N-terminal" evidence="1">
    <location>
        <begin position="103"/>
        <end position="183"/>
    </location>
</feature>
<dbReference type="PANTHER" id="PTHR35340:SF5">
    <property type="entry name" value="ASST-DOMAIN-CONTAINING PROTEIN"/>
    <property type="match status" value="1"/>
</dbReference>
<comment type="caution">
    <text evidence="2">The sequence shown here is derived from an EMBL/GenBank/DDBJ whole genome shotgun (WGS) entry which is preliminary data.</text>
</comment>
<evidence type="ECO:0000313" key="3">
    <source>
        <dbReference type="Proteomes" id="UP000196074"/>
    </source>
</evidence>
<protein>
    <recommendedName>
        <fullName evidence="1">Arylsulfotransferase N-terminal domain-containing protein</fullName>
    </recommendedName>
</protein>
<dbReference type="Gene3D" id="2.60.40.3100">
    <property type="entry name" value="Arylsulphate sulphotransferase monomer, N-terminal domain"/>
    <property type="match status" value="1"/>
</dbReference>
<dbReference type="Pfam" id="PF17425">
    <property type="entry name" value="Arylsulfotran_N"/>
    <property type="match status" value="1"/>
</dbReference>
<organism evidence="2 3">
    <name type="scientific">Enterococcus cecorum</name>
    <dbReference type="NCBI Taxonomy" id="44008"/>
    <lineage>
        <taxon>Bacteria</taxon>
        <taxon>Bacillati</taxon>
        <taxon>Bacillota</taxon>
        <taxon>Bacilli</taxon>
        <taxon>Lactobacillales</taxon>
        <taxon>Enterococcaceae</taxon>
        <taxon>Enterococcus</taxon>
    </lineage>
</organism>
<proteinExistence type="predicted"/>
<accession>A0A1Y4R2W5</accession>
<sequence length="565" mass="64147">MKVSRKLSIVAISLFLVVGTITSYDIIQKHRSSETVKMAQTTQNNLVNRLTSATGSTIHILNYSDMAIEKMADVYQLSAQERIQEQLLQLIESQTPTFTQPLIVSNPFLTNTTGLYLAFSTDEAVKISYRIDAQGYPSFEKNLKQNEEYAMSHQYQIIGCIPNVDNLITLTATTQDGQQQQMQFHYTPPKLSTTSEMNYQLSKQESDESLSEGLFAVIGNQAGEKATYLVDNDGYIRAEMPIVNYNSMRLVFNDQQEMFMAVSDSKIVKLNALGQVKQVLDLANTDYLLHHDYILNDKNQLIALATSKTAKKQAGYVEDRIITIDLSTQEVTEIANFEELLPDLYQKATGIEEHSNNKGYLDPVHINSLQLTDNQQLLVSSRETSTILALKPDEQGIYQLEYMIGDEAIWRGVGECGQLLLEKEGSFTSQYGQHSITYETAEDLSAGQYYLSFFNNNSTIMDSRIDISLAEIADKTAGKTSKYMKYLVDEKTNSYKLVESFDVPYSAYVSSVQNYQNHIIVDSGQQATFAEYTNSGKLIQRFTQKTDTKYLYRVYKYDFKNYYFE</sequence>
<dbReference type="InterPro" id="IPR010262">
    <property type="entry name" value="Arylsulfotransferase_bact"/>
</dbReference>
<dbReference type="InterPro" id="IPR035391">
    <property type="entry name" value="Arylsulfotran_N"/>
</dbReference>
<dbReference type="InterPro" id="IPR038477">
    <property type="entry name" value="ASST_N_sf"/>
</dbReference>
<name>A0A1Y4R2W5_9ENTE</name>
<dbReference type="Proteomes" id="UP000196074">
    <property type="component" value="Unassembled WGS sequence"/>
</dbReference>
<reference evidence="3" key="1">
    <citation type="submission" date="2017-04" db="EMBL/GenBank/DDBJ databases">
        <title>Function of individual gut microbiota members based on whole genome sequencing of pure cultures obtained from chicken caecum.</title>
        <authorList>
            <person name="Medvecky M."/>
            <person name="Cejkova D."/>
            <person name="Polansky O."/>
            <person name="Karasova D."/>
            <person name="Kubasova T."/>
            <person name="Cizek A."/>
            <person name="Rychlik I."/>
        </authorList>
    </citation>
    <scope>NUCLEOTIDE SEQUENCE [LARGE SCALE GENOMIC DNA]</scope>
    <source>
        <strain evidence="3">An144</strain>
    </source>
</reference>
<evidence type="ECO:0000259" key="1">
    <source>
        <dbReference type="Pfam" id="PF17425"/>
    </source>
</evidence>
<dbReference type="InterPro" id="IPR053143">
    <property type="entry name" value="Arylsulfate_ST"/>
</dbReference>
<evidence type="ECO:0000313" key="2">
    <source>
        <dbReference type="EMBL" id="OUQ11914.1"/>
    </source>
</evidence>
<dbReference type="Pfam" id="PF05935">
    <property type="entry name" value="Arylsulfotrans"/>
    <property type="match status" value="1"/>
</dbReference>